<dbReference type="Proteomes" id="UP001293254">
    <property type="component" value="Unassembled WGS sequence"/>
</dbReference>
<dbReference type="AlphaFoldDB" id="A0AAE1XQL9"/>
<dbReference type="FunFam" id="3.40.1090.10:FF:000005">
    <property type="entry name" value="Patatin"/>
    <property type="match status" value="1"/>
</dbReference>
<accession>A0AAE1XQL9</accession>
<evidence type="ECO:0000313" key="11">
    <source>
        <dbReference type="Proteomes" id="UP001293254"/>
    </source>
</evidence>
<evidence type="ECO:0000313" key="10">
    <source>
        <dbReference type="EMBL" id="KAK4416227.1"/>
    </source>
</evidence>
<comment type="function">
    <text evidence="7">Lipolytic acyl hydrolase (LAH).</text>
</comment>
<comment type="domain">
    <text evidence="7">The nitrogen atoms of the two glycine residues in the GGXR motif define the oxyanion hole, and stabilize the oxyanion that forms during the nucleophilic attack by the catalytic serine during substrate cleavage.</text>
</comment>
<feature type="active site" description="Proton acceptor" evidence="6">
    <location>
        <position position="226"/>
    </location>
</feature>
<dbReference type="PROSITE" id="PS51635">
    <property type="entry name" value="PNPLA"/>
    <property type="match status" value="1"/>
</dbReference>
<protein>
    <recommendedName>
        <fullName evidence="7">Patatin</fullName>
        <ecNumber evidence="7">3.1.1.-</ecNumber>
    </recommendedName>
</protein>
<evidence type="ECO:0000256" key="5">
    <source>
        <dbReference type="ARBA" id="ARBA00023098"/>
    </source>
</evidence>
<keyword evidence="2 6" id="KW-0378">Hydrolase</keyword>
<dbReference type="SUPFAM" id="SSF52151">
    <property type="entry name" value="FabD/lysophospholipase-like"/>
    <property type="match status" value="1"/>
</dbReference>
<evidence type="ECO:0000256" key="6">
    <source>
        <dbReference type="PROSITE-ProRule" id="PRU01161"/>
    </source>
</evidence>
<dbReference type="CDD" id="cd07214">
    <property type="entry name" value="Pat17_isozyme_like"/>
    <property type="match status" value="1"/>
</dbReference>
<organism evidence="10 11">
    <name type="scientific">Sesamum alatum</name>
    <dbReference type="NCBI Taxonomy" id="300844"/>
    <lineage>
        <taxon>Eukaryota</taxon>
        <taxon>Viridiplantae</taxon>
        <taxon>Streptophyta</taxon>
        <taxon>Embryophyta</taxon>
        <taxon>Tracheophyta</taxon>
        <taxon>Spermatophyta</taxon>
        <taxon>Magnoliopsida</taxon>
        <taxon>eudicotyledons</taxon>
        <taxon>Gunneridae</taxon>
        <taxon>Pentapetalae</taxon>
        <taxon>asterids</taxon>
        <taxon>lamiids</taxon>
        <taxon>Lamiales</taxon>
        <taxon>Pedaliaceae</taxon>
        <taxon>Sesamum</taxon>
    </lineage>
</organism>
<keyword evidence="8" id="KW-0732">Signal</keyword>
<evidence type="ECO:0000256" key="3">
    <source>
        <dbReference type="ARBA" id="ARBA00022821"/>
    </source>
</evidence>
<dbReference type="EC" id="3.1.1.-" evidence="7"/>
<dbReference type="PANTHER" id="PTHR32176">
    <property type="entry name" value="XYLOSE ISOMERASE"/>
    <property type="match status" value="1"/>
</dbReference>
<dbReference type="Pfam" id="PF01734">
    <property type="entry name" value="Patatin"/>
    <property type="match status" value="1"/>
</dbReference>
<keyword evidence="3" id="KW-0611">Plant defense</keyword>
<sequence>MEKRALFLALNLLTALQFLPLSDAQTKGRMVTVLSIDGGGVRGIIPGTILAHLESKLQELDGPNARIADYFDVIAGTSTGGLITAMLAAPGTDNRPVFAARNITSFYLEHSPKIFPESRRNNFVGTITNLVAGPKYDGQYLKSLVQEMLGSVTVSQTLTNVVIPTFDLKRLQPVIFTTKDGKANVSKNALLSDVCLGTSAAPTFLPPHYFETQDSDGKSRSFDLVDGAVAANNPTLMAITHISKEILLGKFELVDMQPMDSNRMLVLSLGTGIAQLEEKYNAGDAAKWGLLGWVYNNGATPLLDIYGDATSDMVDIHVSTLFQSLRNEQNYLRIQEDRLVGDASSLDISTTKNMQTLMQIGDSLLKKPVSRVNLETGRPEPVQGEGTNEEALARFAKLLSDERKLRVGS</sequence>
<evidence type="ECO:0000256" key="8">
    <source>
        <dbReference type="SAM" id="SignalP"/>
    </source>
</evidence>
<dbReference type="EMBL" id="JACGWO010000010">
    <property type="protein sequence ID" value="KAK4416227.1"/>
    <property type="molecule type" value="Genomic_DNA"/>
</dbReference>
<dbReference type="PANTHER" id="PTHR32176:SF99">
    <property type="entry name" value="PATATIN"/>
    <property type="match status" value="1"/>
</dbReference>
<evidence type="ECO:0000256" key="7">
    <source>
        <dbReference type="RuleBase" id="RU361262"/>
    </source>
</evidence>
<comment type="caution">
    <text evidence="10">The sequence shown here is derived from an EMBL/GenBank/DDBJ whole genome shotgun (WGS) entry which is preliminary data.</text>
</comment>
<feature type="active site" description="Nucleophile" evidence="6">
    <location>
        <position position="78"/>
    </location>
</feature>
<feature type="signal peptide" evidence="8">
    <location>
        <begin position="1"/>
        <end position="24"/>
    </location>
</feature>
<evidence type="ECO:0000256" key="1">
    <source>
        <dbReference type="ARBA" id="ARBA00010240"/>
    </source>
</evidence>
<keyword evidence="5 6" id="KW-0443">Lipid metabolism</keyword>
<dbReference type="GO" id="GO:0006952">
    <property type="term" value="P:defense response"/>
    <property type="evidence" value="ECO:0007669"/>
    <property type="project" value="UniProtKB-KW"/>
</dbReference>
<reference evidence="10" key="1">
    <citation type="submission" date="2020-06" db="EMBL/GenBank/DDBJ databases">
        <authorList>
            <person name="Li T."/>
            <person name="Hu X."/>
            <person name="Zhang T."/>
            <person name="Song X."/>
            <person name="Zhang H."/>
            <person name="Dai N."/>
            <person name="Sheng W."/>
            <person name="Hou X."/>
            <person name="Wei L."/>
        </authorList>
    </citation>
    <scope>NUCLEOTIDE SEQUENCE</scope>
    <source>
        <strain evidence="10">3651</strain>
        <tissue evidence="10">Leaf</tissue>
    </source>
</reference>
<reference evidence="10" key="2">
    <citation type="journal article" date="2024" name="Plant">
        <title>Genomic evolution and insights into agronomic trait innovations of Sesamum species.</title>
        <authorList>
            <person name="Miao H."/>
            <person name="Wang L."/>
            <person name="Qu L."/>
            <person name="Liu H."/>
            <person name="Sun Y."/>
            <person name="Le M."/>
            <person name="Wang Q."/>
            <person name="Wei S."/>
            <person name="Zheng Y."/>
            <person name="Lin W."/>
            <person name="Duan Y."/>
            <person name="Cao H."/>
            <person name="Xiong S."/>
            <person name="Wang X."/>
            <person name="Wei L."/>
            <person name="Li C."/>
            <person name="Ma Q."/>
            <person name="Ju M."/>
            <person name="Zhao R."/>
            <person name="Li G."/>
            <person name="Mu C."/>
            <person name="Tian Q."/>
            <person name="Mei H."/>
            <person name="Zhang T."/>
            <person name="Gao T."/>
            <person name="Zhang H."/>
        </authorList>
    </citation>
    <scope>NUCLEOTIDE SEQUENCE</scope>
    <source>
        <strain evidence="10">3651</strain>
    </source>
</reference>
<comment type="similarity">
    <text evidence="1 7">Belongs to the patatin family.</text>
</comment>
<gene>
    <name evidence="10" type="ORF">Salat_2448200</name>
</gene>
<dbReference type="GO" id="GO:0047372">
    <property type="term" value="F:monoacylglycerol lipase activity"/>
    <property type="evidence" value="ECO:0007669"/>
    <property type="project" value="TreeGrafter"/>
</dbReference>
<dbReference type="GO" id="GO:0016042">
    <property type="term" value="P:lipid catabolic process"/>
    <property type="evidence" value="ECO:0007669"/>
    <property type="project" value="UniProtKB-UniRule"/>
</dbReference>
<evidence type="ECO:0000256" key="2">
    <source>
        <dbReference type="ARBA" id="ARBA00022801"/>
    </source>
</evidence>
<keyword evidence="11" id="KW-1185">Reference proteome</keyword>
<dbReference type="GO" id="GO:0004620">
    <property type="term" value="F:phospholipase activity"/>
    <property type="evidence" value="ECO:0007669"/>
    <property type="project" value="TreeGrafter"/>
</dbReference>
<feature type="short sequence motif" description="GXSXG" evidence="6">
    <location>
        <begin position="76"/>
        <end position="80"/>
    </location>
</feature>
<evidence type="ECO:0000259" key="9">
    <source>
        <dbReference type="PROSITE" id="PS51635"/>
    </source>
</evidence>
<feature type="short sequence motif" description="GXGXXG" evidence="6">
    <location>
        <begin position="38"/>
        <end position="43"/>
    </location>
</feature>
<keyword evidence="4 6" id="KW-0442">Lipid degradation</keyword>
<feature type="chain" id="PRO_5042143459" description="Patatin" evidence="8">
    <location>
        <begin position="25"/>
        <end position="409"/>
    </location>
</feature>
<dbReference type="InterPro" id="IPR002641">
    <property type="entry name" value="PNPLA_dom"/>
</dbReference>
<feature type="short sequence motif" description="DGA/G" evidence="6">
    <location>
        <begin position="226"/>
        <end position="228"/>
    </location>
</feature>
<dbReference type="InterPro" id="IPR016035">
    <property type="entry name" value="Acyl_Trfase/lysoPLipase"/>
</dbReference>
<feature type="domain" description="PNPLA" evidence="9">
    <location>
        <begin position="34"/>
        <end position="239"/>
    </location>
</feature>
<name>A0AAE1XQL9_9LAMI</name>
<proteinExistence type="inferred from homology"/>
<evidence type="ECO:0000256" key="4">
    <source>
        <dbReference type="ARBA" id="ARBA00022963"/>
    </source>
</evidence>
<dbReference type="Gene3D" id="3.40.1090.10">
    <property type="entry name" value="Cytosolic phospholipase A2 catalytic domain"/>
    <property type="match status" value="1"/>
</dbReference>